<dbReference type="InterPro" id="IPR028889">
    <property type="entry name" value="USP"/>
</dbReference>
<feature type="region of interest" description="Disordered" evidence="1">
    <location>
        <begin position="198"/>
        <end position="231"/>
    </location>
</feature>
<feature type="compositionally biased region" description="Acidic residues" evidence="1">
    <location>
        <begin position="397"/>
        <end position="438"/>
    </location>
</feature>
<dbReference type="Gene3D" id="3.90.70.10">
    <property type="entry name" value="Cysteine proteinases"/>
    <property type="match status" value="1"/>
</dbReference>
<proteinExistence type="predicted"/>
<dbReference type="EMBL" id="LKEA01000019">
    <property type="protein sequence ID" value="ROW01369.1"/>
    <property type="molecule type" value="Genomic_DNA"/>
</dbReference>
<dbReference type="Proteomes" id="UP000283895">
    <property type="component" value="Unassembled WGS sequence"/>
</dbReference>
<evidence type="ECO:0000256" key="1">
    <source>
        <dbReference type="SAM" id="MobiDB-lite"/>
    </source>
</evidence>
<gene>
    <name evidence="3" type="ORF">VMCG_05862</name>
</gene>
<accession>A0A423WDC3</accession>
<organism evidence="3 4">
    <name type="scientific">Cytospora schulzeri</name>
    <dbReference type="NCBI Taxonomy" id="448051"/>
    <lineage>
        <taxon>Eukaryota</taxon>
        <taxon>Fungi</taxon>
        <taxon>Dikarya</taxon>
        <taxon>Ascomycota</taxon>
        <taxon>Pezizomycotina</taxon>
        <taxon>Sordariomycetes</taxon>
        <taxon>Sordariomycetidae</taxon>
        <taxon>Diaporthales</taxon>
        <taxon>Cytosporaceae</taxon>
        <taxon>Cytospora</taxon>
    </lineage>
</organism>
<dbReference type="InterPro" id="IPR038765">
    <property type="entry name" value="Papain-like_cys_pep_sf"/>
</dbReference>
<dbReference type="STRING" id="356882.A0A423WDC3"/>
<feature type="region of interest" description="Disordered" evidence="1">
    <location>
        <begin position="731"/>
        <end position="795"/>
    </location>
</feature>
<feature type="compositionally biased region" description="Basic and acidic residues" evidence="1">
    <location>
        <begin position="198"/>
        <end position="210"/>
    </location>
</feature>
<keyword evidence="4" id="KW-1185">Reference proteome</keyword>
<dbReference type="PROSITE" id="PS50235">
    <property type="entry name" value="USP_3"/>
    <property type="match status" value="1"/>
</dbReference>
<reference evidence="3 4" key="1">
    <citation type="submission" date="2015-09" db="EMBL/GenBank/DDBJ databases">
        <title>Host preference determinants of Valsa canker pathogens revealed by comparative genomics.</title>
        <authorList>
            <person name="Yin Z."/>
            <person name="Huang L."/>
        </authorList>
    </citation>
    <scope>NUCLEOTIDE SEQUENCE [LARGE SCALE GENOMIC DNA]</scope>
    <source>
        <strain evidence="3 4">03-1</strain>
    </source>
</reference>
<feature type="region of interest" description="Disordered" evidence="1">
    <location>
        <begin position="369"/>
        <end position="565"/>
    </location>
</feature>
<feature type="domain" description="USP" evidence="2">
    <location>
        <begin position="1"/>
        <end position="201"/>
    </location>
</feature>
<name>A0A423WDC3_9PEZI</name>
<feature type="compositionally biased region" description="Low complexity" evidence="1">
    <location>
        <begin position="538"/>
        <end position="551"/>
    </location>
</feature>
<dbReference type="SUPFAM" id="SSF54001">
    <property type="entry name" value="Cysteine proteinases"/>
    <property type="match status" value="1"/>
</dbReference>
<comment type="caution">
    <text evidence="3">The sequence shown here is derived from an EMBL/GenBank/DDBJ whole genome shotgun (WGS) entry which is preliminary data.</text>
</comment>
<evidence type="ECO:0000313" key="3">
    <source>
        <dbReference type="EMBL" id="ROW01369.1"/>
    </source>
</evidence>
<sequence length="795" mass="86173">MSEFGSEPPVWTRTNFAFHVECNDSQEITTLSDAITRKMYQDADGDAIEERCHFCGEGKVLSRFWKFFYLPEILPIAVQHLTEGSDPDGKSIQVLDTKSKIDYQERLDLSKLCERPADQENAIYRLIAVVVWQKDPKSGGGKKGSTGGHYYVYLEREDSPGNKVWQRLDEQSHYESQDLEDGLDDMRVDGKQQRILFYKKEHPQPDDTQKKTAGASNTGSQPASNDTPADATYEPYITTYHVQWKPSGNAGDQPDKTQTTTIMKLRGKGVDSDEEDDDEDPHANFENWVSVDTFRDAFRTLNLRILPVNRPVDDWRDILRQHRDPDGEVDYEIYTIAGLREMARGRDIQNIRGTARQPYVDALRAYDEANASESEPDSPANIPSEESQSQGDGSDSPLDEPEDADEDAANANDEEGGGNDEEGGGNDEEGGGNDEEGGGNDKEGGGNDKEGGGNDKEGGGNDKEGGGNDKEGGGNDKEGGGNDKEGGGNDKEGGGNDKEGGGNDKEGGGNDEEGGGNDKEADANNKGAGANDEEADANNKGAGANDKVANANDEEADADAPDPALEAKLQQLEKLIASLEKLDKPCTCALNGQVLGDPTRQGQGDDPAKKCNRGLHIQITPTGGSQDLGSRDYWFPVEPQYDNENLRLQVSAQVLRPTEEGLHPVRFSFAGPQPAEGDEQVLPEDAPFKNTIKFMLPFYVHPKNITYEMWLEDIPDVPLMDTRGTDVVFQPQAAGPSQQGTPPSQPLPSVTSIASTGEQPEVPPGPSPSKDKARTASEASLEEGGSPSQKPKIGP</sequence>
<evidence type="ECO:0000259" key="2">
    <source>
        <dbReference type="PROSITE" id="PS50235"/>
    </source>
</evidence>
<feature type="compositionally biased region" description="Polar residues" evidence="1">
    <location>
        <begin position="384"/>
        <end position="393"/>
    </location>
</feature>
<protein>
    <recommendedName>
        <fullName evidence="2">USP domain-containing protein</fullName>
    </recommendedName>
</protein>
<dbReference type="OrthoDB" id="5245553at2759"/>
<evidence type="ECO:0000313" key="4">
    <source>
        <dbReference type="Proteomes" id="UP000283895"/>
    </source>
</evidence>
<feature type="compositionally biased region" description="Basic and acidic residues" evidence="1">
    <location>
        <begin position="439"/>
        <end position="508"/>
    </location>
</feature>
<dbReference type="AlphaFoldDB" id="A0A423WDC3"/>
<feature type="compositionally biased region" description="Polar residues" evidence="1">
    <location>
        <begin position="214"/>
        <end position="227"/>
    </location>
</feature>